<evidence type="ECO:0000256" key="5">
    <source>
        <dbReference type="ARBA" id="ARBA00023033"/>
    </source>
</evidence>
<keyword evidence="5" id="KW-0503">Monooxygenase</keyword>
<name>A0A2U1CQA7_9BURK</name>
<feature type="domain" description="FAD-binding" evidence="7">
    <location>
        <begin position="279"/>
        <end position="349"/>
    </location>
</feature>
<evidence type="ECO:0000256" key="6">
    <source>
        <dbReference type="SAM" id="Phobius"/>
    </source>
</evidence>
<dbReference type="EMBL" id="QEKO01000001">
    <property type="protein sequence ID" value="PVY68080.1"/>
    <property type="molecule type" value="Genomic_DNA"/>
</dbReference>
<reference evidence="8 9" key="1">
    <citation type="submission" date="2018-04" db="EMBL/GenBank/DDBJ databases">
        <title>Genomic Encyclopedia of Type Strains, Phase IV (KMG-IV): sequencing the most valuable type-strain genomes for metagenomic binning, comparative biology and taxonomic classification.</title>
        <authorList>
            <person name="Goeker M."/>
        </authorList>
    </citation>
    <scope>NUCLEOTIDE SEQUENCE [LARGE SCALE GENOMIC DNA]</scope>
    <source>
        <strain evidence="8 9">DSM 10065</strain>
    </source>
</reference>
<dbReference type="PANTHER" id="PTHR13789">
    <property type="entry name" value="MONOOXYGENASE"/>
    <property type="match status" value="1"/>
</dbReference>
<evidence type="ECO:0000313" key="8">
    <source>
        <dbReference type="EMBL" id="PVY68080.1"/>
    </source>
</evidence>
<evidence type="ECO:0000256" key="3">
    <source>
        <dbReference type="ARBA" id="ARBA00022827"/>
    </source>
</evidence>
<dbReference type="InterPro" id="IPR002938">
    <property type="entry name" value="FAD-bd"/>
</dbReference>
<dbReference type="SUPFAM" id="SSF54373">
    <property type="entry name" value="FAD-linked reductases, C-terminal domain"/>
    <property type="match status" value="1"/>
</dbReference>
<keyword evidence="6" id="KW-0472">Membrane</keyword>
<dbReference type="OrthoDB" id="9782160at2"/>
<dbReference type="Proteomes" id="UP000246145">
    <property type="component" value="Unassembled WGS sequence"/>
</dbReference>
<gene>
    <name evidence="8" type="ORF">C7440_0468</name>
</gene>
<keyword evidence="9" id="KW-1185">Reference proteome</keyword>
<dbReference type="PRINTS" id="PR00420">
    <property type="entry name" value="RNGMNOXGNASE"/>
</dbReference>
<dbReference type="GO" id="GO:0071949">
    <property type="term" value="F:FAD binding"/>
    <property type="evidence" value="ECO:0007669"/>
    <property type="project" value="InterPro"/>
</dbReference>
<dbReference type="Gene3D" id="3.50.50.60">
    <property type="entry name" value="FAD/NAD(P)-binding domain"/>
    <property type="match status" value="1"/>
</dbReference>
<keyword evidence="6" id="KW-0812">Transmembrane</keyword>
<evidence type="ECO:0000256" key="2">
    <source>
        <dbReference type="ARBA" id="ARBA00022630"/>
    </source>
</evidence>
<protein>
    <submittedName>
        <fullName evidence="8">Salicylate hydroxylase</fullName>
    </submittedName>
</protein>
<keyword evidence="6" id="KW-1133">Transmembrane helix</keyword>
<dbReference type="InterPro" id="IPR050493">
    <property type="entry name" value="FAD-dep_Monooxygenase_BioMet"/>
</dbReference>
<dbReference type="STRING" id="1231391.GCA_000308195_01278"/>
<comment type="caution">
    <text evidence="8">The sequence shown here is derived from an EMBL/GenBank/DDBJ whole genome shotgun (WGS) entry which is preliminary data.</text>
</comment>
<evidence type="ECO:0000313" key="9">
    <source>
        <dbReference type="Proteomes" id="UP000246145"/>
    </source>
</evidence>
<proteinExistence type="predicted"/>
<sequence>MDTQESLPFIIAGGGIGGLCTALALTRKGFPVKVLERAPEVGEIGYGIQIAPNGHAILDRMGVMERLESQVFYPDALVLVDAVDAKEISRIDLGASFQERYKYRYFVVHRRDLHAALIEACRQQDCFSFEEGEVDSYENRPNGVTVTCTNGKMLQGRAMIGVEGLRSKTRARIVNDGGPRNTGHVVYRGLVPIEDIVNQRYVNSMVMYAGPGCHLVQYRLRGGTVMNNVATFESPAFKRWEHDYGGIDELKAAYVDCAPEVQDLLKYFSLDKNWLLHDLRPASNWTDGNVTLLGDAAHATLQYLAQGAIMAMEDAVVLGDALERQPKNVNAAFLDYQGRRLNRTARVVTTARLFGAIMHATDGERLLRNEMARKRNVDIPWELDWLYRGLELEEKVY</sequence>
<dbReference type="Pfam" id="PF01494">
    <property type="entry name" value="FAD_binding_3"/>
    <property type="match status" value="2"/>
</dbReference>
<feature type="domain" description="FAD-binding" evidence="7">
    <location>
        <begin position="10"/>
        <end position="173"/>
    </location>
</feature>
<keyword evidence="3" id="KW-0274">FAD</keyword>
<evidence type="ECO:0000256" key="4">
    <source>
        <dbReference type="ARBA" id="ARBA00023002"/>
    </source>
</evidence>
<evidence type="ECO:0000259" key="7">
    <source>
        <dbReference type="Pfam" id="PF01494"/>
    </source>
</evidence>
<evidence type="ECO:0000256" key="1">
    <source>
        <dbReference type="ARBA" id="ARBA00001974"/>
    </source>
</evidence>
<feature type="transmembrane region" description="Helical" evidence="6">
    <location>
        <begin position="6"/>
        <end position="25"/>
    </location>
</feature>
<keyword evidence="2" id="KW-0285">Flavoprotein</keyword>
<dbReference type="GO" id="GO:0004497">
    <property type="term" value="F:monooxygenase activity"/>
    <property type="evidence" value="ECO:0007669"/>
    <property type="project" value="UniProtKB-KW"/>
</dbReference>
<organism evidence="8 9">
    <name type="scientific">Pusillimonas noertemannii</name>
    <dbReference type="NCBI Taxonomy" id="305977"/>
    <lineage>
        <taxon>Bacteria</taxon>
        <taxon>Pseudomonadati</taxon>
        <taxon>Pseudomonadota</taxon>
        <taxon>Betaproteobacteria</taxon>
        <taxon>Burkholderiales</taxon>
        <taxon>Alcaligenaceae</taxon>
        <taxon>Pusillimonas</taxon>
    </lineage>
</organism>
<dbReference type="InterPro" id="IPR036188">
    <property type="entry name" value="FAD/NAD-bd_sf"/>
</dbReference>
<dbReference type="PANTHER" id="PTHR13789:SF318">
    <property type="entry name" value="GERANYLGERANYL DIPHOSPHATE REDUCTASE"/>
    <property type="match status" value="1"/>
</dbReference>
<comment type="cofactor">
    <cofactor evidence="1">
        <name>FAD</name>
        <dbReference type="ChEBI" id="CHEBI:57692"/>
    </cofactor>
</comment>
<dbReference type="AlphaFoldDB" id="A0A2U1CQA7"/>
<accession>A0A2U1CQA7</accession>
<dbReference type="RefSeq" id="WP_116517331.1">
    <property type="nucleotide sequence ID" value="NZ_JACCEX010000001.1"/>
</dbReference>
<keyword evidence="4" id="KW-0560">Oxidoreductase</keyword>
<dbReference type="SUPFAM" id="SSF51905">
    <property type="entry name" value="FAD/NAD(P)-binding domain"/>
    <property type="match status" value="1"/>
</dbReference>